<feature type="compositionally biased region" description="Basic and acidic residues" evidence="1">
    <location>
        <begin position="586"/>
        <end position="612"/>
    </location>
</feature>
<sequence>MPEPKNRQIDINGNENEGGTSSDRITAPAHRKSKRDGGARGHYEDILGTANTTPQPARSIDEFTQGVDVARQSAAATQTALNSVDELYRRHLKVIHDATSNSQRVVELQELCKTKDKQLERYLNAIDTFEFQSVRQKKQLDERKAAMDEEEQRLEEERREIDKKKEREEEVSKAKIAEDKLRLEKELKERKANQDKDLREQKAKLEEDFKRDRDAAKKKLSGLESDKKKLIGELALQEATIKGLYESLAEEKDKRKDMEELRKIERDKAQKLKDELDKMKNEFGLNNNTPDFYKKKLNEISDTINAITSRYCKELEIKDWEIFRGKLKATNSLFASIPISDSQESKMLRIAYAQRLISSYLCKLIWQPFSSDNTFQDERKDLVFLLWKLKHGLESKQSIKIWSALTTRSLKGQAPFSLPPTSSTSQLSLPQIPLATRAERFLESLIPVLSLLVQESDHESLKKDLLQLADSAISIWDSAQSEESLDINIISELDPNLREQWRSPIFDGKVNNTEIEIISSTHPRIFTLFPRFATIKVITLPGTFDSTAGPQQEEDTILHPGIGLAECSALVIKGKEELQEREEEEAYMRSRRELENAKKKLESKEREWEERKRLKSPRVGSVSGSGSPTEKWSSVGGSRMVPEE</sequence>
<accession>A0A1L7WRZ1</accession>
<evidence type="ECO:0000256" key="1">
    <source>
        <dbReference type="SAM" id="MobiDB-lite"/>
    </source>
</evidence>
<feature type="region of interest" description="Disordered" evidence="1">
    <location>
        <begin position="581"/>
        <end position="644"/>
    </location>
</feature>
<proteinExistence type="predicted"/>
<feature type="compositionally biased region" description="Basic and acidic residues" evidence="1">
    <location>
        <begin position="155"/>
        <end position="175"/>
    </location>
</feature>
<evidence type="ECO:0000313" key="3">
    <source>
        <dbReference type="Proteomes" id="UP000184330"/>
    </source>
</evidence>
<protein>
    <submittedName>
        <fullName evidence="2">Uncharacterized protein</fullName>
    </submittedName>
</protein>
<reference evidence="2 3" key="1">
    <citation type="submission" date="2016-03" db="EMBL/GenBank/DDBJ databases">
        <authorList>
            <person name="Ploux O."/>
        </authorList>
    </citation>
    <scope>NUCLEOTIDE SEQUENCE [LARGE SCALE GENOMIC DNA]</scope>
    <source>
        <strain evidence="2 3">UAMH 11012</strain>
    </source>
</reference>
<organism evidence="2 3">
    <name type="scientific">Phialocephala subalpina</name>
    <dbReference type="NCBI Taxonomy" id="576137"/>
    <lineage>
        <taxon>Eukaryota</taxon>
        <taxon>Fungi</taxon>
        <taxon>Dikarya</taxon>
        <taxon>Ascomycota</taxon>
        <taxon>Pezizomycotina</taxon>
        <taxon>Leotiomycetes</taxon>
        <taxon>Helotiales</taxon>
        <taxon>Mollisiaceae</taxon>
        <taxon>Phialocephala</taxon>
        <taxon>Phialocephala fortinii species complex</taxon>
    </lineage>
</organism>
<dbReference type="AlphaFoldDB" id="A0A1L7WRZ1"/>
<gene>
    <name evidence="2" type="ORF">PAC_05430</name>
</gene>
<name>A0A1L7WRZ1_9HELO</name>
<keyword evidence="3" id="KW-1185">Reference proteome</keyword>
<dbReference type="EMBL" id="FJOG01000006">
    <property type="protein sequence ID" value="CZR55542.1"/>
    <property type="molecule type" value="Genomic_DNA"/>
</dbReference>
<dbReference type="OrthoDB" id="5380572at2759"/>
<dbReference type="Proteomes" id="UP000184330">
    <property type="component" value="Unassembled WGS sequence"/>
</dbReference>
<feature type="compositionally biased region" description="Basic and acidic residues" evidence="1">
    <location>
        <begin position="35"/>
        <end position="45"/>
    </location>
</feature>
<feature type="region of interest" description="Disordered" evidence="1">
    <location>
        <begin position="142"/>
        <end position="175"/>
    </location>
</feature>
<evidence type="ECO:0000313" key="2">
    <source>
        <dbReference type="EMBL" id="CZR55542.1"/>
    </source>
</evidence>
<feature type="compositionally biased region" description="Polar residues" evidence="1">
    <location>
        <begin position="9"/>
        <end position="24"/>
    </location>
</feature>
<dbReference type="STRING" id="576137.A0A1L7WRZ1"/>
<feature type="region of interest" description="Disordered" evidence="1">
    <location>
        <begin position="1"/>
        <end position="58"/>
    </location>
</feature>